<keyword evidence="5" id="KW-1185">Reference proteome</keyword>
<feature type="transmembrane region" description="Helical" evidence="2">
    <location>
        <begin position="584"/>
        <end position="610"/>
    </location>
</feature>
<feature type="transmembrane region" description="Helical" evidence="2">
    <location>
        <begin position="426"/>
        <end position="448"/>
    </location>
</feature>
<dbReference type="InterPro" id="IPR010656">
    <property type="entry name" value="DctM"/>
</dbReference>
<comment type="caution">
    <text evidence="4">The sequence shown here is derived from an EMBL/GenBank/DDBJ whole genome shotgun (WGS) entry which is preliminary data.</text>
</comment>
<keyword evidence="2" id="KW-1133">Transmembrane helix</keyword>
<accession>A0ABN2EQK8</accession>
<evidence type="ECO:0000259" key="3">
    <source>
        <dbReference type="Pfam" id="PF06808"/>
    </source>
</evidence>
<dbReference type="InterPro" id="IPR011853">
    <property type="entry name" value="TRAP_DctM-Dct_fused"/>
</dbReference>
<dbReference type="Proteomes" id="UP001500190">
    <property type="component" value="Unassembled WGS sequence"/>
</dbReference>
<feature type="transmembrane region" description="Helical" evidence="2">
    <location>
        <begin position="205"/>
        <end position="229"/>
    </location>
</feature>
<feature type="transmembrane region" description="Helical" evidence="2">
    <location>
        <begin position="249"/>
        <end position="276"/>
    </location>
</feature>
<feature type="transmembrane region" description="Helical" evidence="2">
    <location>
        <begin position="322"/>
        <end position="343"/>
    </location>
</feature>
<name>A0ABN2EQK8_9ACTN</name>
<feature type="transmembrane region" description="Helical" evidence="2">
    <location>
        <begin position="555"/>
        <end position="572"/>
    </location>
</feature>
<keyword evidence="2" id="KW-0812">Transmembrane</keyword>
<dbReference type="PANTHER" id="PTHR43849:SF2">
    <property type="entry name" value="BLL3936 PROTEIN"/>
    <property type="match status" value="1"/>
</dbReference>
<dbReference type="PANTHER" id="PTHR43849">
    <property type="entry name" value="BLL3936 PROTEIN"/>
    <property type="match status" value="1"/>
</dbReference>
<feature type="transmembrane region" description="Helical" evidence="2">
    <location>
        <begin position="96"/>
        <end position="114"/>
    </location>
</feature>
<organism evidence="4 5">
    <name type="scientific">Kribbella karoonensis</name>
    <dbReference type="NCBI Taxonomy" id="324851"/>
    <lineage>
        <taxon>Bacteria</taxon>
        <taxon>Bacillati</taxon>
        <taxon>Actinomycetota</taxon>
        <taxon>Actinomycetes</taxon>
        <taxon>Propionibacteriales</taxon>
        <taxon>Kribbellaceae</taxon>
        <taxon>Kribbella</taxon>
    </lineage>
</organism>
<dbReference type="EMBL" id="BAAAND010000012">
    <property type="protein sequence ID" value="GAA1612241.1"/>
    <property type="molecule type" value="Genomic_DNA"/>
</dbReference>
<sequence length="665" mass="70773">MTVGVDDGKGATAPSEEELAEYEQERPARRLRPGLDLVLSVWCAVISVGVLAQVFFPLPQGTQFYLVIFLAAVLPMTLLCYRGFPGRRRTHDDPGIFDWVLAVLALVVSVYPLLNFDGYLERRQAPTALDVAAGALLLVLLLEACRRTTGWVLPIFCLVFIAYAYYGGYLPYTWALAHQGFNFDAIIAQLTMGTAGFYGTPLSVAASYIVLFTIYGAVLDYSGAGKFFINLSFAAFKRSRTAPGRTVTLAGFLLGTVSGSGTATAVSLGTVSWPILRRAGYPPEPAGGMLAASGIGAILSPPTLGAAAFIIAEFLQVSYLKVLGFAVIPTILYYLGILLAIEIDARKHGTTSAEVSNDSAWRLLLRFGYHFLSLFVIIGFMAVDVPPFKAVVYAVIIQFGLSFLDPEHRLTGRPLFKALAQGTRSVLPVVATCATAGVIVAVTTQTGLGLNLAEIIVNAAHGLTDNHTVVLILTVVLSGLAVMILGLAVPVTASFIIAAVIISPALVHLGVTQPEAYMFIFYYAVLSEVSPPTALAAVATAAITGGRVIPTMWQAWKYTLPAFLVPFAFVLTDNGSHLLGQGSFVGMVWTTLVSMLAVAALAVVTGGWVFVRATWLERAVCVPAAALLLYLAPVTITAGICLLLVAVVINLVRRQRQATAEEGTA</sequence>
<evidence type="ECO:0000256" key="2">
    <source>
        <dbReference type="SAM" id="Phobius"/>
    </source>
</evidence>
<feature type="transmembrane region" description="Helical" evidence="2">
    <location>
        <begin position="288"/>
        <end position="315"/>
    </location>
</feature>
<feature type="transmembrane region" description="Helical" evidence="2">
    <location>
        <begin position="149"/>
        <end position="166"/>
    </location>
</feature>
<evidence type="ECO:0000313" key="4">
    <source>
        <dbReference type="EMBL" id="GAA1612241.1"/>
    </source>
</evidence>
<feature type="transmembrane region" description="Helical" evidence="2">
    <location>
        <begin position="37"/>
        <end position="58"/>
    </location>
</feature>
<dbReference type="Pfam" id="PF06808">
    <property type="entry name" value="DctM"/>
    <property type="match status" value="1"/>
</dbReference>
<dbReference type="NCBIfam" id="TIGR02123">
    <property type="entry name" value="TRAP_fused"/>
    <property type="match status" value="1"/>
</dbReference>
<keyword evidence="2" id="KW-0472">Membrane</keyword>
<protein>
    <submittedName>
        <fullName evidence="4">TRAP transporter fused permease subunit</fullName>
    </submittedName>
</protein>
<feature type="transmembrane region" description="Helical" evidence="2">
    <location>
        <begin position="126"/>
        <end position="142"/>
    </location>
</feature>
<feature type="transmembrane region" description="Helical" evidence="2">
    <location>
        <begin position="469"/>
        <end position="489"/>
    </location>
</feature>
<evidence type="ECO:0000256" key="1">
    <source>
        <dbReference type="SAM" id="MobiDB-lite"/>
    </source>
</evidence>
<gene>
    <name evidence="4" type="ORF">GCM10009742_74210</name>
</gene>
<proteinExistence type="predicted"/>
<feature type="transmembrane region" description="Helical" evidence="2">
    <location>
        <begin position="64"/>
        <end position="84"/>
    </location>
</feature>
<dbReference type="RefSeq" id="WP_344200396.1">
    <property type="nucleotide sequence ID" value="NZ_BAAAND010000012.1"/>
</dbReference>
<feature type="transmembrane region" description="Helical" evidence="2">
    <location>
        <begin position="519"/>
        <end position="543"/>
    </location>
</feature>
<reference evidence="4 5" key="1">
    <citation type="journal article" date="2019" name="Int. J. Syst. Evol. Microbiol.">
        <title>The Global Catalogue of Microorganisms (GCM) 10K type strain sequencing project: providing services to taxonomists for standard genome sequencing and annotation.</title>
        <authorList>
            <consortium name="The Broad Institute Genomics Platform"/>
            <consortium name="The Broad Institute Genome Sequencing Center for Infectious Disease"/>
            <person name="Wu L."/>
            <person name="Ma J."/>
        </authorList>
    </citation>
    <scope>NUCLEOTIDE SEQUENCE [LARGE SCALE GENOMIC DNA]</scope>
    <source>
        <strain evidence="4 5">JCM 14304</strain>
    </source>
</reference>
<feature type="domain" description="TRAP C4-dicarboxylate transport system permease DctM subunit" evidence="3">
    <location>
        <begin position="137"/>
        <end position="565"/>
    </location>
</feature>
<feature type="region of interest" description="Disordered" evidence="1">
    <location>
        <begin position="1"/>
        <end position="25"/>
    </location>
</feature>
<feature type="transmembrane region" description="Helical" evidence="2">
    <location>
        <begin position="363"/>
        <end position="383"/>
    </location>
</feature>
<feature type="transmembrane region" description="Helical" evidence="2">
    <location>
        <begin position="630"/>
        <end position="652"/>
    </location>
</feature>
<evidence type="ECO:0000313" key="5">
    <source>
        <dbReference type="Proteomes" id="UP001500190"/>
    </source>
</evidence>